<evidence type="ECO:0000256" key="4">
    <source>
        <dbReference type="ARBA" id="ARBA00022832"/>
    </source>
</evidence>
<evidence type="ECO:0000313" key="10">
    <source>
        <dbReference type="EMBL" id="KRM62237.1"/>
    </source>
</evidence>
<feature type="domain" description="Lipoyl-binding" evidence="9">
    <location>
        <begin position="60"/>
        <end position="136"/>
    </location>
</feature>
<evidence type="ECO:0000313" key="11">
    <source>
        <dbReference type="Proteomes" id="UP000051733"/>
    </source>
</evidence>
<dbReference type="InterPro" id="IPR001249">
    <property type="entry name" value="AcCoA_biotinCC"/>
</dbReference>
<dbReference type="SUPFAM" id="SSF51230">
    <property type="entry name" value="Single hybrid motif"/>
    <property type="match status" value="1"/>
</dbReference>
<keyword evidence="4 8" id="KW-0276">Fatty acid metabolism</keyword>
<evidence type="ECO:0000256" key="8">
    <source>
        <dbReference type="RuleBase" id="RU364072"/>
    </source>
</evidence>
<comment type="caution">
    <text evidence="10">The sequence shown here is derived from an EMBL/GenBank/DDBJ whole genome shotgun (WGS) entry which is preliminary data.</text>
</comment>
<dbReference type="Proteomes" id="UP000051733">
    <property type="component" value="Unassembled WGS sequence"/>
</dbReference>
<evidence type="ECO:0000256" key="5">
    <source>
        <dbReference type="ARBA" id="ARBA00023098"/>
    </source>
</evidence>
<comment type="pathway">
    <text evidence="1 8">Lipid metabolism; fatty acid biosynthesis.</text>
</comment>
<dbReference type="GO" id="GO:0009317">
    <property type="term" value="C:acetyl-CoA carboxylase complex"/>
    <property type="evidence" value="ECO:0007669"/>
    <property type="project" value="InterPro"/>
</dbReference>
<dbReference type="PROSITE" id="PS00188">
    <property type="entry name" value="BIOTIN"/>
    <property type="match status" value="1"/>
</dbReference>
<dbReference type="PROSITE" id="PS50968">
    <property type="entry name" value="BIOTINYL_LIPOYL"/>
    <property type="match status" value="1"/>
</dbReference>
<evidence type="ECO:0000256" key="7">
    <source>
        <dbReference type="ARBA" id="ARBA00023267"/>
    </source>
</evidence>
<keyword evidence="3 8" id="KW-0444">Lipid biosynthesis</keyword>
<evidence type="ECO:0000256" key="6">
    <source>
        <dbReference type="ARBA" id="ARBA00023160"/>
    </source>
</evidence>
<proteinExistence type="predicted"/>
<dbReference type="UniPathway" id="UPA00094"/>
<dbReference type="InterPro" id="IPR000089">
    <property type="entry name" value="Biotin_lipoyl"/>
</dbReference>
<dbReference type="CDD" id="cd06850">
    <property type="entry name" value="biotinyl_domain"/>
    <property type="match status" value="1"/>
</dbReference>
<keyword evidence="6 8" id="KW-0275">Fatty acid biosynthesis</keyword>
<evidence type="ECO:0000256" key="1">
    <source>
        <dbReference type="ARBA" id="ARBA00005194"/>
    </source>
</evidence>
<dbReference type="STRING" id="1423813.FC26_GL000023"/>
<dbReference type="InterPro" id="IPR050709">
    <property type="entry name" value="Biotin_Carboxyl_Carrier/Decarb"/>
</dbReference>
<dbReference type="RefSeq" id="WP_057777612.1">
    <property type="nucleotide sequence ID" value="NZ_AYYY01000007.1"/>
</dbReference>
<comment type="function">
    <text evidence="8">This protein is a component of the acetyl coenzyme A carboxylase complex; first, biotin carboxylase catalyzes the carboxylation of the carrier protein and then the transcarboxylase transfers the carboxyl group to form malonyl-CoA.</text>
</comment>
<reference evidence="10 11" key="1">
    <citation type="journal article" date="2015" name="Genome Announc.">
        <title>Expanding the biotechnology potential of lactobacilli through comparative genomics of 213 strains and associated genera.</title>
        <authorList>
            <person name="Sun Z."/>
            <person name="Harris H.M."/>
            <person name="McCann A."/>
            <person name="Guo C."/>
            <person name="Argimon S."/>
            <person name="Zhang W."/>
            <person name="Yang X."/>
            <person name="Jeffery I.B."/>
            <person name="Cooney J.C."/>
            <person name="Kagawa T.F."/>
            <person name="Liu W."/>
            <person name="Song Y."/>
            <person name="Salvetti E."/>
            <person name="Wrobel A."/>
            <person name="Rasinkangas P."/>
            <person name="Parkhill J."/>
            <person name="Rea M.C."/>
            <person name="O'Sullivan O."/>
            <person name="Ritari J."/>
            <person name="Douillard F.P."/>
            <person name="Paul Ross R."/>
            <person name="Yang R."/>
            <person name="Briner A.E."/>
            <person name="Felis G.E."/>
            <person name="de Vos W.M."/>
            <person name="Barrangou R."/>
            <person name="Klaenhammer T.R."/>
            <person name="Caufield P.W."/>
            <person name="Cui Y."/>
            <person name="Zhang H."/>
            <person name="O'Toole P.W."/>
        </authorList>
    </citation>
    <scope>NUCLEOTIDE SEQUENCE [LARGE SCALE GENOMIC DNA]</scope>
    <source>
        <strain evidence="10 11">DSM 20634</strain>
    </source>
</reference>
<dbReference type="Gene3D" id="2.40.50.100">
    <property type="match status" value="1"/>
</dbReference>
<dbReference type="AlphaFoldDB" id="A0A0R2A5B7"/>
<dbReference type="PRINTS" id="PR01071">
    <property type="entry name" value="ACOABIOTINCC"/>
</dbReference>
<keyword evidence="7 8" id="KW-0092">Biotin</keyword>
<evidence type="ECO:0000256" key="2">
    <source>
        <dbReference type="ARBA" id="ARBA00017562"/>
    </source>
</evidence>
<gene>
    <name evidence="10" type="ORF">FC26_GL000023</name>
</gene>
<dbReference type="InterPro" id="IPR001882">
    <property type="entry name" value="Biotin_BS"/>
</dbReference>
<dbReference type="GO" id="GO:0003989">
    <property type="term" value="F:acetyl-CoA carboxylase activity"/>
    <property type="evidence" value="ECO:0007669"/>
    <property type="project" value="InterPro"/>
</dbReference>
<dbReference type="EMBL" id="AYYY01000007">
    <property type="protein sequence ID" value="KRM62237.1"/>
    <property type="molecule type" value="Genomic_DNA"/>
</dbReference>
<evidence type="ECO:0000256" key="3">
    <source>
        <dbReference type="ARBA" id="ARBA00022516"/>
    </source>
</evidence>
<accession>A0A0R2A5B7</accession>
<keyword evidence="5 8" id="KW-0443">Lipid metabolism</keyword>
<sequence length="138" mass="15298">MNLDEIKAVMALMKQNDVTEFEYENDEQRYKLKRGSTQGVPTTQPVAPVEEAVAPVADEPTTINATMVGIFYEAPSPDEKAFVKVGDQVEKGQTIGVIEAMKMMHDVVADHAGKITKVLVANEENVEFDQPLFEIEID</sequence>
<dbReference type="PANTHER" id="PTHR45266">
    <property type="entry name" value="OXALOACETATE DECARBOXYLASE ALPHA CHAIN"/>
    <property type="match status" value="1"/>
</dbReference>
<dbReference type="FunFam" id="2.40.50.100:FF:000003">
    <property type="entry name" value="Acetyl-CoA carboxylase biotin carboxyl carrier protein"/>
    <property type="match status" value="1"/>
</dbReference>
<evidence type="ECO:0000259" key="9">
    <source>
        <dbReference type="PROSITE" id="PS50968"/>
    </source>
</evidence>
<dbReference type="PANTHER" id="PTHR45266:SF3">
    <property type="entry name" value="OXALOACETATE DECARBOXYLASE ALPHA CHAIN"/>
    <property type="match status" value="1"/>
</dbReference>
<dbReference type="GO" id="GO:0006633">
    <property type="term" value="P:fatty acid biosynthetic process"/>
    <property type="evidence" value="ECO:0007669"/>
    <property type="project" value="UniProtKB-UniPathway"/>
</dbReference>
<dbReference type="InterPro" id="IPR011053">
    <property type="entry name" value="Single_hybrid_motif"/>
</dbReference>
<organism evidence="10 11">
    <name type="scientific">Paucilactobacillus vaccinostercus DSM 20634</name>
    <dbReference type="NCBI Taxonomy" id="1423813"/>
    <lineage>
        <taxon>Bacteria</taxon>
        <taxon>Bacillati</taxon>
        <taxon>Bacillota</taxon>
        <taxon>Bacilli</taxon>
        <taxon>Lactobacillales</taxon>
        <taxon>Lactobacillaceae</taxon>
        <taxon>Paucilactobacillus</taxon>
    </lineage>
</organism>
<dbReference type="PATRIC" id="fig|1423813.3.peg.23"/>
<protein>
    <recommendedName>
        <fullName evidence="2 8">Biotin carboxyl carrier protein of acetyl-CoA carboxylase</fullName>
    </recommendedName>
</protein>
<keyword evidence="11" id="KW-1185">Reference proteome</keyword>
<name>A0A0R2A5B7_9LACO</name>
<dbReference type="OrthoDB" id="9811735at2"/>
<dbReference type="Pfam" id="PF00364">
    <property type="entry name" value="Biotin_lipoyl"/>
    <property type="match status" value="1"/>
</dbReference>